<reference evidence="6" key="1">
    <citation type="journal article" date="2019" name="Int. J. Syst. Evol. Microbiol.">
        <title>The Global Catalogue of Microorganisms (GCM) 10K type strain sequencing project: providing services to taxonomists for standard genome sequencing and annotation.</title>
        <authorList>
            <consortium name="The Broad Institute Genomics Platform"/>
            <consortium name="The Broad Institute Genome Sequencing Center for Infectious Disease"/>
            <person name="Wu L."/>
            <person name="Ma J."/>
        </authorList>
    </citation>
    <scope>NUCLEOTIDE SEQUENCE [LARGE SCALE GENOMIC DNA]</scope>
    <source>
        <strain evidence="6">JCM 17804</strain>
    </source>
</reference>
<dbReference type="PRINTS" id="PR00035">
    <property type="entry name" value="HTHGNTR"/>
</dbReference>
<dbReference type="Pfam" id="PF00392">
    <property type="entry name" value="GntR"/>
    <property type="match status" value="1"/>
</dbReference>
<evidence type="ECO:0000259" key="4">
    <source>
        <dbReference type="PROSITE" id="PS50949"/>
    </source>
</evidence>
<evidence type="ECO:0000256" key="3">
    <source>
        <dbReference type="ARBA" id="ARBA00023163"/>
    </source>
</evidence>
<dbReference type="InterPro" id="IPR000524">
    <property type="entry name" value="Tscrpt_reg_HTH_GntR"/>
</dbReference>
<evidence type="ECO:0000256" key="1">
    <source>
        <dbReference type="ARBA" id="ARBA00023015"/>
    </source>
</evidence>
<dbReference type="Proteomes" id="UP001500975">
    <property type="component" value="Unassembled WGS sequence"/>
</dbReference>
<gene>
    <name evidence="5" type="ORF">GCM10023165_55070</name>
</gene>
<evidence type="ECO:0000313" key="5">
    <source>
        <dbReference type="EMBL" id="GAA4359248.1"/>
    </source>
</evidence>
<feature type="domain" description="HTH gntR-type" evidence="4">
    <location>
        <begin position="8"/>
        <end position="78"/>
    </location>
</feature>
<dbReference type="InterPro" id="IPR036388">
    <property type="entry name" value="WH-like_DNA-bd_sf"/>
</dbReference>
<dbReference type="Gene3D" id="1.20.120.530">
    <property type="entry name" value="GntR ligand-binding domain-like"/>
    <property type="match status" value="1"/>
</dbReference>
<dbReference type="Gene3D" id="1.10.10.10">
    <property type="entry name" value="Winged helix-like DNA-binding domain superfamily/Winged helix DNA-binding domain"/>
    <property type="match status" value="1"/>
</dbReference>
<dbReference type="CDD" id="cd07377">
    <property type="entry name" value="WHTH_GntR"/>
    <property type="match status" value="1"/>
</dbReference>
<dbReference type="InterPro" id="IPR008920">
    <property type="entry name" value="TF_FadR/GntR_C"/>
</dbReference>
<keyword evidence="6" id="KW-1185">Reference proteome</keyword>
<dbReference type="Pfam" id="PF07729">
    <property type="entry name" value="FCD"/>
    <property type="match status" value="1"/>
</dbReference>
<keyword evidence="2" id="KW-0238">DNA-binding</keyword>
<dbReference type="InterPro" id="IPR011711">
    <property type="entry name" value="GntR_C"/>
</dbReference>
<dbReference type="SUPFAM" id="SSF46785">
    <property type="entry name" value="Winged helix' DNA-binding domain"/>
    <property type="match status" value="1"/>
</dbReference>
<keyword evidence="3" id="KW-0804">Transcription</keyword>
<evidence type="ECO:0000256" key="2">
    <source>
        <dbReference type="ARBA" id="ARBA00023125"/>
    </source>
</evidence>
<keyword evidence="1" id="KW-0805">Transcription regulation</keyword>
<dbReference type="EMBL" id="BAABGJ010000081">
    <property type="protein sequence ID" value="GAA4359248.1"/>
    <property type="molecule type" value="Genomic_DNA"/>
</dbReference>
<dbReference type="SMART" id="SM00345">
    <property type="entry name" value="HTH_GNTR"/>
    <property type="match status" value="1"/>
</dbReference>
<dbReference type="InterPro" id="IPR036390">
    <property type="entry name" value="WH_DNA-bd_sf"/>
</dbReference>
<accession>A0ABP8IIH4</accession>
<comment type="caution">
    <text evidence="5">The sequence shown here is derived from an EMBL/GenBank/DDBJ whole genome shotgun (WGS) entry which is preliminary data.</text>
</comment>
<evidence type="ECO:0000313" key="6">
    <source>
        <dbReference type="Proteomes" id="UP001500975"/>
    </source>
</evidence>
<dbReference type="PANTHER" id="PTHR43537:SF5">
    <property type="entry name" value="UXU OPERON TRANSCRIPTIONAL REGULATOR"/>
    <property type="match status" value="1"/>
</dbReference>
<dbReference type="SUPFAM" id="SSF48008">
    <property type="entry name" value="GntR ligand-binding domain-like"/>
    <property type="match status" value="1"/>
</dbReference>
<dbReference type="SMART" id="SM00895">
    <property type="entry name" value="FCD"/>
    <property type="match status" value="1"/>
</dbReference>
<dbReference type="PANTHER" id="PTHR43537">
    <property type="entry name" value="TRANSCRIPTIONAL REGULATOR, GNTR FAMILY"/>
    <property type="match status" value="1"/>
</dbReference>
<organism evidence="5 6">
    <name type="scientific">Variovorax defluvii</name>
    <dbReference type="NCBI Taxonomy" id="913761"/>
    <lineage>
        <taxon>Bacteria</taxon>
        <taxon>Pseudomonadati</taxon>
        <taxon>Pseudomonadota</taxon>
        <taxon>Betaproteobacteria</taxon>
        <taxon>Burkholderiales</taxon>
        <taxon>Comamonadaceae</taxon>
        <taxon>Variovorax</taxon>
    </lineage>
</organism>
<dbReference type="PROSITE" id="PS50949">
    <property type="entry name" value="HTH_GNTR"/>
    <property type="match status" value="1"/>
</dbReference>
<name>A0ABP8IIH4_9BURK</name>
<protein>
    <submittedName>
        <fullName evidence="5">FadR/GntR family transcriptional regulator</fullName>
    </submittedName>
</protein>
<sequence>MFRPVTGPRPATEIIQQIRGLIHDQRLRADDRLPPERDLAEQFAVSRNSVRQALRSLEEQGLLVIRKGATGGAFIQGGGAGAVPTLMSDLFSLGAIRPQDLTEVRVLVGVEVVRLACQRGTDEEIDGLEQNVEAADAAVKSGDLALRTELNLEFHRILARMTGNNLLIAITDGVIATTQQFVARISRTPTSYVMPFRRRLLKLLRDRDVEGAAAEMRRHLLQQQRLYLKAAANLEESPRQ</sequence>
<proteinExistence type="predicted"/>